<reference evidence="1" key="1">
    <citation type="journal article" date="2023" name="Plant J.">
        <title>The genome of the king protea, Protea cynaroides.</title>
        <authorList>
            <person name="Chang J."/>
            <person name="Duong T.A."/>
            <person name="Schoeman C."/>
            <person name="Ma X."/>
            <person name="Roodt D."/>
            <person name="Barker N."/>
            <person name="Li Z."/>
            <person name="Van de Peer Y."/>
            <person name="Mizrachi E."/>
        </authorList>
    </citation>
    <scope>NUCLEOTIDE SEQUENCE</scope>
    <source>
        <tissue evidence="1">Young leaves</tissue>
    </source>
</reference>
<organism evidence="1 2">
    <name type="scientific">Protea cynaroides</name>
    <dbReference type="NCBI Taxonomy" id="273540"/>
    <lineage>
        <taxon>Eukaryota</taxon>
        <taxon>Viridiplantae</taxon>
        <taxon>Streptophyta</taxon>
        <taxon>Embryophyta</taxon>
        <taxon>Tracheophyta</taxon>
        <taxon>Spermatophyta</taxon>
        <taxon>Magnoliopsida</taxon>
        <taxon>Proteales</taxon>
        <taxon>Proteaceae</taxon>
        <taxon>Protea</taxon>
    </lineage>
</organism>
<sequence length="171" mass="19121">MRGMDSYGNERNPFSKRQTTATILLSIVAEERRSRLELETETAPVAIPDRMEIKVYLEIHRQLKPRSKCHTNQLLCLLCSGRAFDVELLEAFRKDGLSLLAVRANILAKCVAKAVFGTVDVTPLFEVEVSAAPPVVSTSGERRAPANDPLESCMLAKTKRRKSLEEMFNNS</sequence>
<gene>
    <name evidence="1" type="ORF">NE237_003907</name>
</gene>
<dbReference type="EMBL" id="JAMYWD010000005">
    <property type="protein sequence ID" value="KAJ4970808.1"/>
    <property type="molecule type" value="Genomic_DNA"/>
</dbReference>
<dbReference type="AlphaFoldDB" id="A0A9Q0KHP4"/>
<evidence type="ECO:0000313" key="2">
    <source>
        <dbReference type="Proteomes" id="UP001141806"/>
    </source>
</evidence>
<proteinExistence type="predicted"/>
<comment type="caution">
    <text evidence="1">The sequence shown here is derived from an EMBL/GenBank/DDBJ whole genome shotgun (WGS) entry which is preliminary data.</text>
</comment>
<keyword evidence="2" id="KW-1185">Reference proteome</keyword>
<name>A0A9Q0KHP4_9MAGN</name>
<accession>A0A9Q0KHP4</accession>
<evidence type="ECO:0000313" key="1">
    <source>
        <dbReference type="EMBL" id="KAJ4970808.1"/>
    </source>
</evidence>
<dbReference type="Proteomes" id="UP001141806">
    <property type="component" value="Unassembled WGS sequence"/>
</dbReference>
<protein>
    <submittedName>
        <fullName evidence="1">Uncharacterized protein</fullName>
    </submittedName>
</protein>